<dbReference type="PANTHER" id="PTHR30435">
    <property type="entry name" value="FLAGELLAR PROTEIN"/>
    <property type="match status" value="1"/>
</dbReference>
<comment type="function">
    <text evidence="5">A flexible structure which links the flagellar filament to the drive apparatus in the basal body.</text>
</comment>
<proteinExistence type="inferred from homology"/>
<dbReference type="NCBIfam" id="TIGR03506">
    <property type="entry name" value="FlgEFG_subfam"/>
    <property type="match status" value="2"/>
</dbReference>
<dbReference type="Gene3D" id="2.60.98.20">
    <property type="entry name" value="Flagellar hook protein FlgE"/>
    <property type="match status" value="1"/>
</dbReference>
<evidence type="ECO:0000256" key="1">
    <source>
        <dbReference type="ARBA" id="ARBA00004117"/>
    </source>
</evidence>
<evidence type="ECO:0000313" key="10">
    <source>
        <dbReference type="Proteomes" id="UP000216752"/>
    </source>
</evidence>
<dbReference type="RefSeq" id="WP_094607602.1">
    <property type="nucleotide sequence ID" value="NZ_CP155573.1"/>
</dbReference>
<dbReference type="InterPro" id="IPR010930">
    <property type="entry name" value="Flg_bb/hook_C_dom"/>
</dbReference>
<evidence type="ECO:0000259" key="8">
    <source>
        <dbReference type="Pfam" id="PF07559"/>
    </source>
</evidence>
<dbReference type="InterPro" id="IPR037925">
    <property type="entry name" value="FlgE/F/G-like"/>
</dbReference>
<evidence type="ECO:0000313" key="9">
    <source>
        <dbReference type="EMBL" id="XFO66160.1"/>
    </source>
</evidence>
<evidence type="ECO:0000256" key="2">
    <source>
        <dbReference type="ARBA" id="ARBA00009677"/>
    </source>
</evidence>
<evidence type="ECO:0000259" key="6">
    <source>
        <dbReference type="Pfam" id="PF00460"/>
    </source>
</evidence>
<dbReference type="InterPro" id="IPR011491">
    <property type="entry name" value="FlgE_D2"/>
</dbReference>
<keyword evidence="4 5" id="KW-0975">Bacterial flagellum</keyword>
<protein>
    <recommendedName>
        <fullName evidence="3 5">Flagellar hook protein FlgE</fullName>
    </recommendedName>
</protein>
<gene>
    <name evidence="9" type="ORF">SPSIL_023100</name>
</gene>
<evidence type="ECO:0000256" key="4">
    <source>
        <dbReference type="ARBA" id="ARBA00023143"/>
    </source>
</evidence>
<dbReference type="PROSITE" id="PS00588">
    <property type="entry name" value="FLAGELLA_BB_ROD"/>
    <property type="match status" value="1"/>
</dbReference>
<reference evidence="9" key="1">
    <citation type="submission" date="2024-05" db="EMBL/GenBank/DDBJ databases">
        <title>Isolation and characterization of Sporomusa carbonis sp. nov., a carboxydotrophic hydrogenogen in the genus of Sporomusa isolated from a charcoal burning pile.</title>
        <authorList>
            <person name="Boeer T."/>
            <person name="Rosenbaum F."/>
            <person name="Eysell L."/>
            <person name="Mueller V."/>
            <person name="Daniel R."/>
            <person name="Poehlein A."/>
        </authorList>
    </citation>
    <scope>NUCLEOTIDE SEQUENCE [LARGE SCALE GENOMIC DNA]</scope>
    <source>
        <strain evidence="9">DSM 10669</strain>
    </source>
</reference>
<keyword evidence="10" id="KW-1185">Reference proteome</keyword>
<organism evidence="9 10">
    <name type="scientific">Sporomusa silvacetica DSM 10669</name>
    <dbReference type="NCBI Taxonomy" id="1123289"/>
    <lineage>
        <taxon>Bacteria</taxon>
        <taxon>Bacillati</taxon>
        <taxon>Bacillota</taxon>
        <taxon>Negativicutes</taxon>
        <taxon>Selenomonadales</taxon>
        <taxon>Sporomusaceae</taxon>
        <taxon>Sporomusa</taxon>
    </lineage>
</organism>
<dbReference type="InterPro" id="IPR019776">
    <property type="entry name" value="Flagellar_basal_body_rod_CS"/>
</dbReference>
<name>A0ABZ3IKD5_9FIRM</name>
<evidence type="ECO:0000256" key="3">
    <source>
        <dbReference type="ARBA" id="ARBA00019015"/>
    </source>
</evidence>
<accession>A0ABZ3IKD5</accession>
<dbReference type="InterPro" id="IPR037058">
    <property type="entry name" value="Falgellar_hook_FlgE_sf"/>
</dbReference>
<dbReference type="PANTHER" id="PTHR30435:SF1">
    <property type="entry name" value="FLAGELLAR HOOK PROTEIN FLGE"/>
    <property type="match status" value="1"/>
</dbReference>
<dbReference type="InterPro" id="IPR020013">
    <property type="entry name" value="Flagellar_FlgE/F/G"/>
</dbReference>
<evidence type="ECO:0000259" key="7">
    <source>
        <dbReference type="Pfam" id="PF06429"/>
    </source>
</evidence>
<evidence type="ECO:0000256" key="5">
    <source>
        <dbReference type="RuleBase" id="RU362116"/>
    </source>
</evidence>
<dbReference type="Pfam" id="PF07559">
    <property type="entry name" value="FlgE_D2"/>
    <property type="match status" value="1"/>
</dbReference>
<comment type="subcellular location">
    <subcellularLocation>
        <location evidence="1 5">Bacterial flagellum basal body</location>
    </subcellularLocation>
</comment>
<dbReference type="Pfam" id="PF06429">
    <property type="entry name" value="Flg_bbr_C"/>
    <property type="match status" value="1"/>
</dbReference>
<feature type="domain" description="Flagellar basal body rod protein N-terminal" evidence="6">
    <location>
        <begin position="8"/>
        <end position="35"/>
    </location>
</feature>
<dbReference type="EMBL" id="CP155573">
    <property type="protein sequence ID" value="XFO66160.1"/>
    <property type="molecule type" value="Genomic_DNA"/>
</dbReference>
<comment type="similarity">
    <text evidence="2 5">Belongs to the flagella basal body rod proteins family.</text>
</comment>
<dbReference type="Proteomes" id="UP000216752">
    <property type="component" value="Chromosome"/>
</dbReference>
<dbReference type="SUPFAM" id="SSF117143">
    <property type="entry name" value="Flagellar hook protein flgE"/>
    <property type="match status" value="2"/>
</dbReference>
<feature type="domain" description="Flagellar basal-body/hook protein C-terminal" evidence="7">
    <location>
        <begin position="597"/>
        <end position="641"/>
    </location>
</feature>
<dbReference type="InterPro" id="IPR001444">
    <property type="entry name" value="Flag_bb_rod_N"/>
</dbReference>
<dbReference type="Pfam" id="PF00460">
    <property type="entry name" value="Flg_bb_rod"/>
    <property type="match status" value="1"/>
</dbReference>
<sequence>MMRSLFSGVSGLKNHQTRMDVIGNNIANVNTTGFKASRVNFQDVLSQTIQGASAAQGNRGGTNPMQVGLGVGVASIDTIFTDGSYQSTGKMTDLAVKGQNLFILGDGAQEYYTRAGNFDFDATGNYGVTGTGLKVMGWMADASGAINATGSLTAIQIPKGTSMPPQVSTEIAIANNLSADGYGIAAGIATADTRMNFEGALNADTAVGEVVSFEVQTYLASGAQVPVTVNFKKTGEPGTNTWSITTGDSTTGGQPFTVGTTPSPITLSIDNGKGGNMAVTVDTTQIISGATDALKGETDLSVATDDTGIKLSGVLPADAKEGDVVETTVEVIEGNERVPYTITLTKTANTTENEWKVTKATYTDASGTVVDATGTIAVTPATATPTFIVGGVNTSTIAVNGLSLDMSGITSKTADTANTALNVYDSLGVAHKVEYTYTKTGVPGEWIVSATVDGKNADVTNDKIAFNSKGVLISPASFSNGPKITVPGSAGATNFPLTMNLFLEDGTTPALTQYSGKSTIQATTTDGYAAGTLNNVVADTSGALIGQFSNDRTMTLAKVALAKFSNPGGLEKSGENYYVKSANSGERLIVSDGTFTPGSLEMSNVDLAQQFSDMIITQRGFQANSKMITTADEMLEQIANLKR</sequence>
<feature type="domain" description="Flagellar hook protein FlgE D2" evidence="8">
    <location>
        <begin position="413"/>
        <end position="528"/>
    </location>
</feature>